<proteinExistence type="predicted"/>
<evidence type="ECO:0000313" key="3">
    <source>
        <dbReference type="EMBL" id="MDY7229385.1"/>
    </source>
</evidence>
<dbReference type="SUPFAM" id="SSF56219">
    <property type="entry name" value="DNase I-like"/>
    <property type="match status" value="1"/>
</dbReference>
<dbReference type="GO" id="GO:0004519">
    <property type="term" value="F:endonuclease activity"/>
    <property type="evidence" value="ECO:0007669"/>
    <property type="project" value="UniProtKB-KW"/>
</dbReference>
<dbReference type="InterPro" id="IPR036691">
    <property type="entry name" value="Endo/exonu/phosph_ase_sf"/>
</dbReference>
<sequence>MSIHRAAALAPARLLLAWLLLLAGVAGCIQGQSFVEESPGGSVPPPSSSDGGPTPNPDGQEQEAPAAGTVRIAAFNVHRFFDTVCQSGTCGGTAYEELPSPEAFASKADRLARAITSLKAGVVLLAEVETQPCLDAIQTRLPGFSSAVLGELGTPASVDVAVLARFPVREVRSHRASHPLTRPDGTTTRFSRELLEVRLDVEGTETIVFASHFRSKVDDDPGRRYAEAEAAREIITAVAAERPGALVVLGGDLNDVPGSAPLEALEQDGALHRVSSDRPPEETGTVWYRGVREPIDHLYQARDAAGRYVPGSFRVVGDTAVSGLGGSDHAAVRADFELPRP</sequence>
<organism evidence="3 4">
    <name type="scientific">Hyalangium rubrum</name>
    <dbReference type="NCBI Taxonomy" id="3103134"/>
    <lineage>
        <taxon>Bacteria</taxon>
        <taxon>Pseudomonadati</taxon>
        <taxon>Myxococcota</taxon>
        <taxon>Myxococcia</taxon>
        <taxon>Myxococcales</taxon>
        <taxon>Cystobacterineae</taxon>
        <taxon>Archangiaceae</taxon>
        <taxon>Hyalangium</taxon>
    </lineage>
</organism>
<keyword evidence="4" id="KW-1185">Reference proteome</keyword>
<name>A0ABU5H7E7_9BACT</name>
<evidence type="ECO:0000256" key="1">
    <source>
        <dbReference type="SAM" id="MobiDB-lite"/>
    </source>
</evidence>
<dbReference type="PANTHER" id="PTHR42834">
    <property type="entry name" value="ENDONUCLEASE/EXONUCLEASE/PHOSPHATASE FAMILY PROTEIN (AFU_ORTHOLOGUE AFUA_3G09210)"/>
    <property type="match status" value="1"/>
</dbReference>
<feature type="domain" description="Endonuclease/exonuclease/phosphatase" evidence="2">
    <location>
        <begin position="75"/>
        <end position="329"/>
    </location>
</feature>
<dbReference type="Gene3D" id="3.60.10.10">
    <property type="entry name" value="Endonuclease/exonuclease/phosphatase"/>
    <property type="match status" value="1"/>
</dbReference>
<comment type="caution">
    <text evidence="3">The sequence shown here is derived from an EMBL/GenBank/DDBJ whole genome shotgun (WGS) entry which is preliminary data.</text>
</comment>
<evidence type="ECO:0000259" key="2">
    <source>
        <dbReference type="Pfam" id="PF03372"/>
    </source>
</evidence>
<feature type="compositionally biased region" description="Low complexity" evidence="1">
    <location>
        <begin position="48"/>
        <end position="59"/>
    </location>
</feature>
<reference evidence="3 4" key="1">
    <citation type="submission" date="2023-12" db="EMBL/GenBank/DDBJ databases">
        <title>the genome sequence of Hyalangium sp. s54d21.</title>
        <authorList>
            <person name="Zhang X."/>
        </authorList>
    </citation>
    <scope>NUCLEOTIDE SEQUENCE [LARGE SCALE GENOMIC DNA]</scope>
    <source>
        <strain evidence="4">s54d21</strain>
    </source>
</reference>
<dbReference type="EMBL" id="JAXIVS010000008">
    <property type="protein sequence ID" value="MDY7229385.1"/>
    <property type="molecule type" value="Genomic_DNA"/>
</dbReference>
<dbReference type="PANTHER" id="PTHR42834:SF1">
    <property type="entry name" value="ENDONUCLEASE_EXONUCLEASE_PHOSPHATASE FAMILY PROTEIN (AFU_ORTHOLOGUE AFUA_3G09210)"/>
    <property type="match status" value="1"/>
</dbReference>
<keyword evidence="3" id="KW-0255">Endonuclease</keyword>
<feature type="region of interest" description="Disordered" evidence="1">
    <location>
        <begin position="36"/>
        <end position="65"/>
    </location>
</feature>
<keyword evidence="3" id="KW-0378">Hydrolase</keyword>
<dbReference type="PROSITE" id="PS51257">
    <property type="entry name" value="PROKAR_LIPOPROTEIN"/>
    <property type="match status" value="1"/>
</dbReference>
<keyword evidence="3" id="KW-0540">Nuclease</keyword>
<dbReference type="Proteomes" id="UP001291309">
    <property type="component" value="Unassembled WGS sequence"/>
</dbReference>
<accession>A0ABU5H7E7</accession>
<dbReference type="InterPro" id="IPR005135">
    <property type="entry name" value="Endo/exonuclease/phosphatase"/>
</dbReference>
<protein>
    <submittedName>
        <fullName evidence="3">Endonuclease/exonuclease/phosphatase family protein</fullName>
    </submittedName>
</protein>
<evidence type="ECO:0000313" key="4">
    <source>
        <dbReference type="Proteomes" id="UP001291309"/>
    </source>
</evidence>
<gene>
    <name evidence="3" type="ORF">SYV04_23530</name>
</gene>
<dbReference type="RefSeq" id="WP_321548111.1">
    <property type="nucleotide sequence ID" value="NZ_JAXIVS010000008.1"/>
</dbReference>
<dbReference type="Pfam" id="PF03372">
    <property type="entry name" value="Exo_endo_phos"/>
    <property type="match status" value="1"/>
</dbReference>